<organism evidence="1">
    <name type="scientific">Arundo donax</name>
    <name type="common">Giant reed</name>
    <name type="synonym">Donax arundinaceus</name>
    <dbReference type="NCBI Taxonomy" id="35708"/>
    <lineage>
        <taxon>Eukaryota</taxon>
        <taxon>Viridiplantae</taxon>
        <taxon>Streptophyta</taxon>
        <taxon>Embryophyta</taxon>
        <taxon>Tracheophyta</taxon>
        <taxon>Spermatophyta</taxon>
        <taxon>Magnoliopsida</taxon>
        <taxon>Liliopsida</taxon>
        <taxon>Poales</taxon>
        <taxon>Poaceae</taxon>
        <taxon>PACMAD clade</taxon>
        <taxon>Arundinoideae</taxon>
        <taxon>Arundineae</taxon>
        <taxon>Arundo</taxon>
    </lineage>
</organism>
<reference evidence="1" key="2">
    <citation type="journal article" date="2015" name="Data Brief">
        <title>Shoot transcriptome of the giant reed, Arundo donax.</title>
        <authorList>
            <person name="Barrero R.A."/>
            <person name="Guerrero F.D."/>
            <person name="Moolhuijzen P."/>
            <person name="Goolsby J.A."/>
            <person name="Tidwell J."/>
            <person name="Bellgard S.E."/>
            <person name="Bellgard M.I."/>
        </authorList>
    </citation>
    <scope>NUCLEOTIDE SEQUENCE</scope>
    <source>
        <tissue evidence="1">Shoot tissue taken approximately 20 cm above the soil surface</tissue>
    </source>
</reference>
<sequence>MQWSMVGGCLVLRGMLHFRYLPVLYIAEMSKTNGVAEVGGVMLTMMDLAAISHRLCRMAVQPRKMALQAELIMLQGCYSH</sequence>
<name>A0A0A9CN61_ARUDO</name>
<accession>A0A0A9CN61</accession>
<evidence type="ECO:0000313" key="1">
    <source>
        <dbReference type="EMBL" id="JAD77729.1"/>
    </source>
</evidence>
<proteinExistence type="predicted"/>
<protein>
    <submittedName>
        <fullName evidence="1">Uncharacterized protein</fullName>
    </submittedName>
</protein>
<reference evidence="1" key="1">
    <citation type="submission" date="2014-09" db="EMBL/GenBank/DDBJ databases">
        <authorList>
            <person name="Magalhaes I.L.F."/>
            <person name="Oliveira U."/>
            <person name="Santos F.R."/>
            <person name="Vidigal T.H.D.A."/>
            <person name="Brescovit A.D."/>
            <person name="Santos A.J."/>
        </authorList>
    </citation>
    <scope>NUCLEOTIDE SEQUENCE</scope>
    <source>
        <tissue evidence="1">Shoot tissue taken approximately 20 cm above the soil surface</tissue>
    </source>
</reference>
<dbReference type="AlphaFoldDB" id="A0A0A9CN61"/>
<dbReference type="EMBL" id="GBRH01220166">
    <property type="protein sequence ID" value="JAD77729.1"/>
    <property type="molecule type" value="Transcribed_RNA"/>
</dbReference>